<dbReference type="PROSITE" id="PS00105">
    <property type="entry name" value="AA_TRANSFER_CLASS_1"/>
    <property type="match status" value="1"/>
</dbReference>
<reference evidence="8 9" key="1">
    <citation type="submission" date="2023-09" db="EMBL/GenBank/DDBJ databases">
        <authorList>
            <person name="Rey-Velasco X."/>
        </authorList>
    </citation>
    <scope>NUCLEOTIDE SEQUENCE [LARGE SCALE GENOMIC DNA]</scope>
    <source>
        <strain evidence="8 9">P007</strain>
    </source>
</reference>
<dbReference type="Proteomes" id="UP001250662">
    <property type="component" value="Unassembled WGS sequence"/>
</dbReference>
<dbReference type="Pfam" id="PF00155">
    <property type="entry name" value="Aminotran_1_2"/>
    <property type="match status" value="1"/>
</dbReference>
<protein>
    <recommendedName>
        <fullName evidence="6">Aminotransferase</fullName>
        <ecNumber evidence="6">2.6.1.-</ecNumber>
    </recommendedName>
</protein>
<evidence type="ECO:0000256" key="5">
    <source>
        <dbReference type="ARBA" id="ARBA00022898"/>
    </source>
</evidence>
<evidence type="ECO:0000256" key="1">
    <source>
        <dbReference type="ARBA" id="ARBA00001933"/>
    </source>
</evidence>
<evidence type="ECO:0000313" key="9">
    <source>
        <dbReference type="Proteomes" id="UP001250662"/>
    </source>
</evidence>
<dbReference type="Gene3D" id="3.90.1150.10">
    <property type="entry name" value="Aspartate Aminotransferase, domain 1"/>
    <property type="match status" value="1"/>
</dbReference>
<dbReference type="CDD" id="cd00609">
    <property type="entry name" value="AAT_like"/>
    <property type="match status" value="1"/>
</dbReference>
<comment type="similarity">
    <text evidence="2 6">Belongs to the class-I pyridoxal-phosphate-dependent aminotransferase family.</text>
</comment>
<dbReference type="PANTHER" id="PTHR46383:SF1">
    <property type="entry name" value="ASPARTATE AMINOTRANSFERASE"/>
    <property type="match status" value="1"/>
</dbReference>
<dbReference type="InterPro" id="IPR015424">
    <property type="entry name" value="PyrdxlP-dep_Trfase"/>
</dbReference>
<proteinExistence type="inferred from homology"/>
<organism evidence="8 9">
    <name type="scientific">Croceitalea vernalis</name>
    <dbReference type="NCBI Taxonomy" id="3075599"/>
    <lineage>
        <taxon>Bacteria</taxon>
        <taxon>Pseudomonadati</taxon>
        <taxon>Bacteroidota</taxon>
        <taxon>Flavobacteriia</taxon>
        <taxon>Flavobacteriales</taxon>
        <taxon>Flavobacteriaceae</taxon>
        <taxon>Croceitalea</taxon>
    </lineage>
</organism>
<dbReference type="InterPro" id="IPR004839">
    <property type="entry name" value="Aminotransferase_I/II_large"/>
</dbReference>
<dbReference type="InterPro" id="IPR050596">
    <property type="entry name" value="AspAT/PAT-like"/>
</dbReference>
<keyword evidence="5" id="KW-0663">Pyridoxal phosphate</keyword>
<evidence type="ECO:0000256" key="2">
    <source>
        <dbReference type="ARBA" id="ARBA00007441"/>
    </source>
</evidence>
<dbReference type="RefSeq" id="WP_311387362.1">
    <property type="nucleotide sequence ID" value="NZ_JAVRHU010000001.1"/>
</dbReference>
<sequence length="395" mass="43600">MSNQLSDRINSVTPSATLEMAAKARELRTEGKDIIGLSLGEPDFKVPDYIQEAAIQAVKDGYNSYTPVDGYVELKDAIITKLKRDNSLSYDRSQIVVSTGAKQALYNVAQVSLNKGDEVILPCPYWVSYSDIVKLADGVPVEVPTSIENDFKMTPEQLEAAITTKTKMLWYSSPCNPSGSIYSKDELRALADVLKKHPKIIVVSDEIYEHINYGVTSHASMAQFEDMYDRTVTVNGVAKAFAMTGWRIGYIGAPSYIARACNKLQGQVTSGANCIAQRAVITALLELPERIQYMVDEFKERRKLILELLNAIDGFQCNEPEGAFYVFPDISAYFGKTLNGTLINNASDFAMYLLEKANVATVTGDAFGNPKSIRISYAASEDNIREAISRIKSVL</sequence>
<keyword evidence="9" id="KW-1185">Reference proteome</keyword>
<dbReference type="PANTHER" id="PTHR46383">
    <property type="entry name" value="ASPARTATE AMINOTRANSFERASE"/>
    <property type="match status" value="1"/>
</dbReference>
<accession>A0ABU3BGE4</accession>
<dbReference type="InterPro" id="IPR004838">
    <property type="entry name" value="NHTrfase_class1_PyrdxlP-BS"/>
</dbReference>
<comment type="caution">
    <text evidence="8">The sequence shown here is derived from an EMBL/GenBank/DDBJ whole genome shotgun (WGS) entry which is preliminary data.</text>
</comment>
<dbReference type="InterPro" id="IPR015422">
    <property type="entry name" value="PyrdxlP-dep_Trfase_small"/>
</dbReference>
<feature type="domain" description="Aminotransferase class I/classII large" evidence="7">
    <location>
        <begin position="32"/>
        <end position="391"/>
    </location>
</feature>
<evidence type="ECO:0000256" key="6">
    <source>
        <dbReference type="RuleBase" id="RU000481"/>
    </source>
</evidence>
<keyword evidence="3 6" id="KW-0032">Aminotransferase</keyword>
<evidence type="ECO:0000256" key="4">
    <source>
        <dbReference type="ARBA" id="ARBA00022679"/>
    </source>
</evidence>
<dbReference type="InterPro" id="IPR015421">
    <property type="entry name" value="PyrdxlP-dep_Trfase_major"/>
</dbReference>
<keyword evidence="4 6" id="KW-0808">Transferase</keyword>
<dbReference type="GO" id="GO:0008483">
    <property type="term" value="F:transaminase activity"/>
    <property type="evidence" value="ECO:0007669"/>
    <property type="project" value="UniProtKB-KW"/>
</dbReference>
<name>A0ABU3BGE4_9FLAO</name>
<dbReference type="Gene3D" id="3.40.640.10">
    <property type="entry name" value="Type I PLP-dependent aspartate aminotransferase-like (Major domain)"/>
    <property type="match status" value="1"/>
</dbReference>
<evidence type="ECO:0000256" key="3">
    <source>
        <dbReference type="ARBA" id="ARBA00022576"/>
    </source>
</evidence>
<dbReference type="EC" id="2.6.1.-" evidence="6"/>
<gene>
    <name evidence="8" type="ORF">RM520_06300</name>
</gene>
<dbReference type="SUPFAM" id="SSF53383">
    <property type="entry name" value="PLP-dependent transferases"/>
    <property type="match status" value="1"/>
</dbReference>
<evidence type="ECO:0000313" key="8">
    <source>
        <dbReference type="EMBL" id="MDT0621226.1"/>
    </source>
</evidence>
<evidence type="ECO:0000259" key="7">
    <source>
        <dbReference type="Pfam" id="PF00155"/>
    </source>
</evidence>
<dbReference type="EMBL" id="JAVRHU010000001">
    <property type="protein sequence ID" value="MDT0621226.1"/>
    <property type="molecule type" value="Genomic_DNA"/>
</dbReference>
<comment type="cofactor">
    <cofactor evidence="1 6">
        <name>pyridoxal 5'-phosphate</name>
        <dbReference type="ChEBI" id="CHEBI:597326"/>
    </cofactor>
</comment>